<evidence type="ECO:0000313" key="1">
    <source>
        <dbReference type="EMBL" id="KAF4614850.1"/>
    </source>
</evidence>
<proteinExistence type="predicted"/>
<dbReference type="AlphaFoldDB" id="A0A8H4VNS5"/>
<organism evidence="1 2">
    <name type="scientific">Agrocybe pediades</name>
    <dbReference type="NCBI Taxonomy" id="84607"/>
    <lineage>
        <taxon>Eukaryota</taxon>
        <taxon>Fungi</taxon>
        <taxon>Dikarya</taxon>
        <taxon>Basidiomycota</taxon>
        <taxon>Agaricomycotina</taxon>
        <taxon>Agaricomycetes</taxon>
        <taxon>Agaricomycetidae</taxon>
        <taxon>Agaricales</taxon>
        <taxon>Agaricineae</taxon>
        <taxon>Strophariaceae</taxon>
        <taxon>Agrocybe</taxon>
    </lineage>
</organism>
<protein>
    <submittedName>
        <fullName evidence="1">Uncharacterized protein</fullName>
    </submittedName>
</protein>
<reference evidence="1 2" key="1">
    <citation type="submission" date="2019-12" db="EMBL/GenBank/DDBJ databases">
        <authorList>
            <person name="Floudas D."/>
            <person name="Bentzer J."/>
            <person name="Ahren D."/>
            <person name="Johansson T."/>
            <person name="Persson P."/>
            <person name="Tunlid A."/>
        </authorList>
    </citation>
    <scope>NUCLEOTIDE SEQUENCE [LARGE SCALE GENOMIC DNA]</scope>
    <source>
        <strain evidence="1 2">CBS 102.39</strain>
    </source>
</reference>
<dbReference type="EMBL" id="JAACJL010000044">
    <property type="protein sequence ID" value="KAF4614850.1"/>
    <property type="molecule type" value="Genomic_DNA"/>
</dbReference>
<sequence>MAVRRAVIIGAQLHRGIRLPAAHLPRLDVGTHQSNIKSRSAFRQEGPHLLFFSSLPPRYYNHAMSDESVPNAEQVFKQAFAAADPAPHLLKLLKEYPTYATVKDLIVSYTEAVEEDPSRAQAHAAAISKVATSAEAPTIGSETLWSLVNSELADQHFKVAYGDDEITQFAPNNTYLLDSLLSGLSLKYGLTSTGDMYAAIGNGLDAPEDGTTRSQVLLAGACIQILLAGSKLAAEGAGSYRTSPEAVAGKLKAQKTANTMKDPHAARVLELAISHAGSGLNPANDTADDVFALLFPSKS</sequence>
<gene>
    <name evidence="1" type="ORF">D9613_002973</name>
</gene>
<comment type="caution">
    <text evidence="1">The sequence shown here is derived from an EMBL/GenBank/DDBJ whole genome shotgun (WGS) entry which is preliminary data.</text>
</comment>
<dbReference type="Proteomes" id="UP000521872">
    <property type="component" value="Unassembled WGS sequence"/>
</dbReference>
<name>A0A8H4VNS5_9AGAR</name>
<accession>A0A8H4VNS5</accession>
<evidence type="ECO:0000313" key="2">
    <source>
        <dbReference type="Proteomes" id="UP000521872"/>
    </source>
</evidence>
<dbReference type="OrthoDB" id="3000038at2759"/>
<keyword evidence="2" id="KW-1185">Reference proteome</keyword>